<reference evidence="2" key="3">
    <citation type="submission" date="2024-02" db="EMBL/GenBank/DDBJ databases">
        <authorList>
            <person name="Choi B."/>
        </authorList>
    </citation>
    <scope>NUCLEOTIDE SEQUENCE</scope>
    <source>
        <strain evidence="2">UMB1016</strain>
    </source>
</reference>
<reference evidence="2 3" key="1">
    <citation type="journal article" date="2020" name="J. Bacteriol.">
        <title>Aerococcus urinae Isolated from Women with Lower Urinary Tract Symptoms: In Vitro Aggregation and Genome Analysis.</title>
        <authorList>
            <person name="Hilt E.E."/>
            <person name="Putonti C."/>
            <person name="Thomas-White K."/>
            <person name="Lewis A.L."/>
            <person name="Visick K.L."/>
            <person name="Gilbert N.M."/>
            <person name="Wolfe A.J."/>
        </authorList>
    </citation>
    <scope>NUCLEOTIDE SEQUENCE [LARGE SCALE GENOMIC DNA]</scope>
    <source>
        <strain evidence="2 3">UMB1016</strain>
    </source>
</reference>
<name>A0A1E9PPL5_9LACT</name>
<reference evidence="1" key="2">
    <citation type="submission" date="2022-09" db="EMBL/GenBank/DDBJ databases">
        <title>Aerococcus urinae taxonomy study.</title>
        <authorList>
            <person name="Christensen J."/>
            <person name="Senneby E."/>
        </authorList>
    </citation>
    <scope>NUCLEOTIDE SEQUENCE</scope>
    <source>
        <strain evidence="1">LUND-41-B12</strain>
    </source>
</reference>
<accession>A0A1E9PPL5</accession>
<organism evidence="1 4">
    <name type="scientific">Aerococcus mictus</name>
    <dbReference type="NCBI Taxonomy" id="2976810"/>
    <lineage>
        <taxon>Bacteria</taxon>
        <taxon>Bacillati</taxon>
        <taxon>Bacillota</taxon>
        <taxon>Bacilli</taxon>
        <taxon>Lactobacillales</taxon>
        <taxon>Aerococcaceae</taxon>
        <taxon>Aerococcus</taxon>
    </lineage>
</organism>
<dbReference type="RefSeq" id="WP_070558685.1">
    <property type="nucleotide sequence ID" value="NZ_CAJHLJ010000013.1"/>
</dbReference>
<dbReference type="EMBL" id="JAOTMY010000001">
    <property type="protein sequence ID" value="MCY3086792.1"/>
    <property type="molecule type" value="Genomic_DNA"/>
</dbReference>
<gene>
    <name evidence="2" type="ORF">DBT44_0001780</name>
    <name evidence="1" type="ORF">ODY61_01530</name>
</gene>
<evidence type="ECO:0000313" key="3">
    <source>
        <dbReference type="Proteomes" id="UP000250354"/>
    </source>
</evidence>
<dbReference type="Proteomes" id="UP000250354">
    <property type="component" value="Chromosome"/>
</dbReference>
<dbReference type="Proteomes" id="UP001069047">
    <property type="component" value="Unassembled WGS sequence"/>
</dbReference>
<evidence type="ECO:0000313" key="4">
    <source>
        <dbReference type="Proteomes" id="UP001069047"/>
    </source>
</evidence>
<sequence length="100" mass="11435">MKLKIGQLLVAFDEIAINPEKDLLIQSDGSVETYHESYIEKPDSIYEIDGTTLYDSLVDYDLIALDEPHQITINDLDDMKTFISLIIYDLEEYTGTEVTL</sequence>
<evidence type="ECO:0000313" key="2">
    <source>
        <dbReference type="EMBL" id="WWC55056.1"/>
    </source>
</evidence>
<dbReference type="AlphaFoldDB" id="A0A1E9PPL5"/>
<accession>A0A9Q4DEG0</accession>
<dbReference type="EMBL" id="CP145132">
    <property type="protein sequence ID" value="WWC55056.1"/>
    <property type="molecule type" value="Genomic_DNA"/>
</dbReference>
<keyword evidence="3" id="KW-1185">Reference proteome</keyword>
<evidence type="ECO:0000313" key="1">
    <source>
        <dbReference type="EMBL" id="MCY3086792.1"/>
    </source>
</evidence>
<protein>
    <submittedName>
        <fullName evidence="1">Uncharacterized protein</fullName>
    </submittedName>
</protein>
<proteinExistence type="predicted"/>